<reference evidence="17 18" key="1">
    <citation type="journal article" date="2016" name="Nat. Commun.">
        <title>Thousands of microbial genomes shed light on interconnected biogeochemical processes in an aquifer system.</title>
        <authorList>
            <person name="Anantharaman K."/>
            <person name="Brown C.T."/>
            <person name="Hug L.A."/>
            <person name="Sharon I."/>
            <person name="Castelle C.J."/>
            <person name="Probst A.J."/>
            <person name="Thomas B.C."/>
            <person name="Singh A."/>
            <person name="Wilkins M.J."/>
            <person name="Karaoz U."/>
            <person name="Brodie E.L."/>
            <person name="Williams K.H."/>
            <person name="Hubbard S.S."/>
            <person name="Banfield J.F."/>
        </authorList>
    </citation>
    <scope>NUCLEOTIDE SEQUENCE [LARGE SCALE GENOMIC DNA]</scope>
</reference>
<evidence type="ECO:0000256" key="1">
    <source>
        <dbReference type="ARBA" id="ARBA00001206"/>
    </source>
</evidence>
<evidence type="ECO:0000313" key="17">
    <source>
        <dbReference type="EMBL" id="OGF67369.1"/>
    </source>
</evidence>
<comment type="cofactor">
    <cofactor evidence="3">
        <name>NH4(+)</name>
        <dbReference type="ChEBI" id="CHEBI:28938"/>
    </cofactor>
</comment>
<protein>
    <recommendedName>
        <fullName evidence="16">Type III pantothenate kinase</fullName>
        <ecNumber evidence="7">2.7.1.33</ecNumber>
    </recommendedName>
</protein>
<dbReference type="HAMAP" id="MF_01274">
    <property type="entry name" value="Pantothen_kinase_3"/>
    <property type="match status" value="1"/>
</dbReference>
<dbReference type="PANTHER" id="PTHR34265:SF1">
    <property type="entry name" value="TYPE III PANTOTHENATE KINASE"/>
    <property type="match status" value="1"/>
</dbReference>
<keyword evidence="13" id="KW-0630">Potassium</keyword>
<keyword evidence="14" id="KW-0173">Coenzyme A biosynthesis</keyword>
<comment type="caution">
    <text evidence="17">The sequence shown here is derived from an EMBL/GenBank/DDBJ whole genome shotgun (WGS) entry which is preliminary data.</text>
</comment>
<comment type="cofactor">
    <cofactor evidence="2">
        <name>K(+)</name>
        <dbReference type="ChEBI" id="CHEBI:29103"/>
    </cofactor>
</comment>
<organism evidence="17 18">
    <name type="scientific">Candidatus Fischerbacteria bacterium RBG_13_37_8</name>
    <dbReference type="NCBI Taxonomy" id="1817863"/>
    <lineage>
        <taxon>Bacteria</taxon>
        <taxon>Candidatus Fischeribacteriota</taxon>
    </lineage>
</organism>
<dbReference type="NCBIfam" id="TIGR00671">
    <property type="entry name" value="baf"/>
    <property type="match status" value="1"/>
</dbReference>
<evidence type="ECO:0000256" key="5">
    <source>
        <dbReference type="ARBA" id="ARBA00005225"/>
    </source>
</evidence>
<evidence type="ECO:0000313" key="18">
    <source>
        <dbReference type="Proteomes" id="UP000178943"/>
    </source>
</evidence>
<dbReference type="GO" id="GO:0005524">
    <property type="term" value="F:ATP binding"/>
    <property type="evidence" value="ECO:0007669"/>
    <property type="project" value="UniProtKB-KW"/>
</dbReference>
<evidence type="ECO:0000256" key="10">
    <source>
        <dbReference type="ARBA" id="ARBA00022741"/>
    </source>
</evidence>
<evidence type="ECO:0000256" key="4">
    <source>
        <dbReference type="ARBA" id="ARBA00004496"/>
    </source>
</evidence>
<dbReference type="InterPro" id="IPR043129">
    <property type="entry name" value="ATPase_NBD"/>
</dbReference>
<dbReference type="Gene3D" id="3.30.420.40">
    <property type="match status" value="2"/>
</dbReference>
<dbReference type="NCBIfam" id="NF009855">
    <property type="entry name" value="PRK13321.1"/>
    <property type="match status" value="1"/>
</dbReference>
<comment type="catalytic activity">
    <reaction evidence="1">
        <text>(R)-pantothenate + ATP = (R)-4'-phosphopantothenate + ADP + H(+)</text>
        <dbReference type="Rhea" id="RHEA:16373"/>
        <dbReference type="ChEBI" id="CHEBI:10986"/>
        <dbReference type="ChEBI" id="CHEBI:15378"/>
        <dbReference type="ChEBI" id="CHEBI:29032"/>
        <dbReference type="ChEBI" id="CHEBI:30616"/>
        <dbReference type="ChEBI" id="CHEBI:456216"/>
        <dbReference type="EC" id="2.7.1.33"/>
    </reaction>
</comment>
<feature type="non-terminal residue" evidence="17">
    <location>
        <position position="1"/>
    </location>
</feature>
<dbReference type="SUPFAM" id="SSF53067">
    <property type="entry name" value="Actin-like ATPase domain"/>
    <property type="match status" value="2"/>
</dbReference>
<evidence type="ECO:0000256" key="8">
    <source>
        <dbReference type="ARBA" id="ARBA00022490"/>
    </source>
</evidence>
<dbReference type="Pfam" id="PF03309">
    <property type="entry name" value="Pan_kinase"/>
    <property type="match status" value="1"/>
</dbReference>
<accession>A0A1F5VVD2</accession>
<comment type="pathway">
    <text evidence="5">Cofactor biosynthesis; coenzyme A biosynthesis; CoA from (R)-pantothenate: step 1/5.</text>
</comment>
<keyword evidence="12" id="KW-0067">ATP-binding</keyword>
<evidence type="ECO:0000256" key="9">
    <source>
        <dbReference type="ARBA" id="ARBA00022679"/>
    </source>
</evidence>
<keyword evidence="10" id="KW-0547">Nucleotide-binding</keyword>
<dbReference type="AlphaFoldDB" id="A0A1F5VVD2"/>
<dbReference type="PANTHER" id="PTHR34265">
    <property type="entry name" value="TYPE III PANTOTHENATE KINASE"/>
    <property type="match status" value="1"/>
</dbReference>
<dbReference type="Proteomes" id="UP000178943">
    <property type="component" value="Unassembled WGS sequence"/>
</dbReference>
<evidence type="ECO:0000256" key="2">
    <source>
        <dbReference type="ARBA" id="ARBA00001958"/>
    </source>
</evidence>
<dbReference type="EC" id="2.7.1.33" evidence="7"/>
<evidence type="ECO:0000256" key="3">
    <source>
        <dbReference type="ARBA" id="ARBA00001972"/>
    </source>
</evidence>
<sequence>KLLHSWRVQTSRNRTSDELGLLLSLLIQSKQVKIEKIEHVAIACVVPPMIRAFKEMSVKYFHQEPFFIEPGIKTGMPILYDNPKEVGADRIVNSVAAYREYGAPIVVVDFGTATTFDVISSRGEYIGGVIAPGIRISSEALFQHAARLPRVEIVYPECVIGKNTIASMQSGLFYGYIGLVNEISSRIVNELNQECTFIGTGGLVELIAPFSKYPMVVDIDLTLKGITILYELNINNE</sequence>
<evidence type="ECO:0000256" key="7">
    <source>
        <dbReference type="ARBA" id="ARBA00012102"/>
    </source>
</evidence>
<dbReference type="UniPathway" id="UPA00241">
    <property type="reaction ID" value="UER00352"/>
</dbReference>
<evidence type="ECO:0000256" key="13">
    <source>
        <dbReference type="ARBA" id="ARBA00022958"/>
    </source>
</evidence>
<name>A0A1F5VVD2_9BACT</name>
<evidence type="ECO:0000256" key="6">
    <source>
        <dbReference type="ARBA" id="ARBA00011738"/>
    </source>
</evidence>
<keyword evidence="11 17" id="KW-0418">Kinase</keyword>
<keyword evidence="9" id="KW-0808">Transferase</keyword>
<dbReference type="STRING" id="1817863.A2Y62_07395"/>
<dbReference type="InterPro" id="IPR004619">
    <property type="entry name" value="Type_III_PanK"/>
</dbReference>
<evidence type="ECO:0000256" key="11">
    <source>
        <dbReference type="ARBA" id="ARBA00022777"/>
    </source>
</evidence>
<dbReference type="GO" id="GO:0005737">
    <property type="term" value="C:cytoplasm"/>
    <property type="evidence" value="ECO:0007669"/>
    <property type="project" value="UniProtKB-SubCell"/>
</dbReference>
<evidence type="ECO:0000256" key="15">
    <source>
        <dbReference type="ARBA" id="ARBA00038036"/>
    </source>
</evidence>
<evidence type="ECO:0000256" key="14">
    <source>
        <dbReference type="ARBA" id="ARBA00022993"/>
    </source>
</evidence>
<dbReference type="GO" id="GO:0004594">
    <property type="term" value="F:pantothenate kinase activity"/>
    <property type="evidence" value="ECO:0007669"/>
    <property type="project" value="UniProtKB-EC"/>
</dbReference>
<keyword evidence="8" id="KW-0963">Cytoplasm</keyword>
<gene>
    <name evidence="17" type="ORF">A2Y62_07395</name>
</gene>
<evidence type="ECO:0000256" key="12">
    <source>
        <dbReference type="ARBA" id="ARBA00022840"/>
    </source>
</evidence>
<dbReference type="EMBL" id="MFGW01000060">
    <property type="protein sequence ID" value="OGF67369.1"/>
    <property type="molecule type" value="Genomic_DNA"/>
</dbReference>
<proteinExistence type="inferred from homology"/>
<dbReference type="CDD" id="cd24015">
    <property type="entry name" value="ASKHA_NBD_PanK-III"/>
    <property type="match status" value="1"/>
</dbReference>
<comment type="similarity">
    <text evidence="15">Belongs to the type III pantothenate kinase family.</text>
</comment>
<comment type="subcellular location">
    <subcellularLocation>
        <location evidence="4">Cytoplasm</location>
    </subcellularLocation>
</comment>
<evidence type="ECO:0000256" key="16">
    <source>
        <dbReference type="ARBA" id="ARBA00040883"/>
    </source>
</evidence>
<dbReference type="GO" id="GO:0015937">
    <property type="term" value="P:coenzyme A biosynthetic process"/>
    <property type="evidence" value="ECO:0007669"/>
    <property type="project" value="UniProtKB-UniPathway"/>
</dbReference>
<comment type="subunit">
    <text evidence="6">Homodimer.</text>
</comment>